<name>Q6SFV9_9BACT</name>
<protein>
    <recommendedName>
        <fullName evidence="1">Virulence factor domain-containing protein</fullName>
    </recommendedName>
</protein>
<dbReference type="Pfam" id="PF13769">
    <property type="entry name" value="Virulence_fact"/>
    <property type="match status" value="1"/>
</dbReference>
<evidence type="ECO:0000313" key="2">
    <source>
        <dbReference type="EMBL" id="AAR38103.1"/>
    </source>
</evidence>
<dbReference type="EMBL" id="AY458646">
    <property type="protein sequence ID" value="AAR38103.1"/>
    <property type="molecule type" value="Genomic_DNA"/>
</dbReference>
<reference evidence="2" key="2">
    <citation type="submission" date="2003-12" db="EMBL/GenBank/DDBJ databases">
        <title>Monterey Bay Coastal Ocean Microbial Observatory environmental clone sequencing.</title>
        <authorList>
            <person name="DeLong E.F."/>
        </authorList>
    </citation>
    <scope>NUCLEOTIDE SEQUENCE</scope>
</reference>
<feature type="domain" description="Virulence factor" evidence="1">
    <location>
        <begin position="7"/>
        <end position="89"/>
    </location>
</feature>
<accession>Q6SFV9</accession>
<dbReference type="AlphaFoldDB" id="Q6SFV9"/>
<evidence type="ECO:0000259" key="1">
    <source>
        <dbReference type="Pfam" id="PF13769"/>
    </source>
</evidence>
<organism evidence="2">
    <name type="scientific">uncultured marine bacterium 578</name>
    <dbReference type="NCBI Taxonomy" id="257399"/>
    <lineage>
        <taxon>Bacteria</taxon>
        <taxon>environmental samples</taxon>
    </lineage>
</organism>
<sequence>MNLTVIKWRDIPTQVMIKKSRREVEKIQLNNRFMEAVDSAASVADATDADAYLTDWKNEVIEIPDGDLKGPVANKAAELESAFTQEILMNYVNNGGYKP</sequence>
<proteinExistence type="predicted"/>
<gene>
    <name evidence="2" type="ORF">MBMO_EBAC080-L31E09.21</name>
</gene>
<dbReference type="InterPro" id="IPR025989">
    <property type="entry name" value="Virulence_F_dom"/>
</dbReference>
<reference evidence="2" key="1">
    <citation type="submission" date="2003-11" db="EMBL/GenBank/DDBJ databases">
        <authorList>
            <person name="Heidelberg J.F."/>
            <person name="Eisen J.A."/>
            <person name="Nelson W.C."/>
            <person name="DeLong E.F."/>
        </authorList>
    </citation>
    <scope>NUCLEOTIDE SEQUENCE</scope>
</reference>